<dbReference type="AlphaFoldDB" id="A0A929G004"/>
<organism evidence="2 3">
    <name type="scientific">Saccharopolyspora montiporae</name>
    <dbReference type="NCBI Taxonomy" id="2781240"/>
    <lineage>
        <taxon>Bacteria</taxon>
        <taxon>Bacillati</taxon>
        <taxon>Actinomycetota</taxon>
        <taxon>Actinomycetes</taxon>
        <taxon>Pseudonocardiales</taxon>
        <taxon>Pseudonocardiaceae</taxon>
        <taxon>Saccharopolyspora</taxon>
    </lineage>
</organism>
<keyword evidence="1" id="KW-1133">Transmembrane helix</keyword>
<dbReference type="RefSeq" id="WP_193927872.1">
    <property type="nucleotide sequence ID" value="NZ_JADEYC010000012.1"/>
</dbReference>
<dbReference type="EMBL" id="JADEYC010000012">
    <property type="protein sequence ID" value="MBE9374302.1"/>
    <property type="molecule type" value="Genomic_DNA"/>
</dbReference>
<proteinExistence type="predicted"/>
<sequence>MLGLLSATFGVAMCSAVLPLISIELFTLGVVLHGTDVPWWILALVIAAGQIAGKLLHYGAARGAIRLPALLTRRGRAPHEGTWRSRLESFRTRCRRRPVWTGGVLLISALASLPPFAAMAMVAGWAKVPITLFLVTGFAGRFARFGALAAAPAAMGPLL</sequence>
<evidence type="ECO:0008006" key="4">
    <source>
        <dbReference type="Google" id="ProtNLM"/>
    </source>
</evidence>
<reference evidence="2" key="1">
    <citation type="submission" date="2020-10" db="EMBL/GenBank/DDBJ databases">
        <title>Diversity and distribution of actinomycetes associated with coral in the coast of Hainan.</title>
        <authorList>
            <person name="Li F."/>
        </authorList>
    </citation>
    <scope>NUCLEOTIDE SEQUENCE</scope>
    <source>
        <strain evidence="2">HNM0983</strain>
    </source>
</reference>
<keyword evidence="1" id="KW-0472">Membrane</keyword>
<evidence type="ECO:0000313" key="2">
    <source>
        <dbReference type="EMBL" id="MBE9374302.1"/>
    </source>
</evidence>
<keyword evidence="1" id="KW-0812">Transmembrane</keyword>
<accession>A0A929G004</accession>
<keyword evidence="3" id="KW-1185">Reference proteome</keyword>
<protein>
    <recommendedName>
        <fullName evidence="4">Membrane protein YqaA with SNARE-associated domain</fullName>
    </recommendedName>
</protein>
<gene>
    <name evidence="2" type="ORF">IQ251_07555</name>
</gene>
<dbReference type="Proteomes" id="UP000598360">
    <property type="component" value="Unassembled WGS sequence"/>
</dbReference>
<feature type="transmembrane region" description="Helical" evidence="1">
    <location>
        <begin position="99"/>
        <end position="126"/>
    </location>
</feature>
<evidence type="ECO:0000313" key="3">
    <source>
        <dbReference type="Proteomes" id="UP000598360"/>
    </source>
</evidence>
<name>A0A929G004_9PSEU</name>
<feature type="transmembrane region" description="Helical" evidence="1">
    <location>
        <begin position="38"/>
        <end position="56"/>
    </location>
</feature>
<comment type="caution">
    <text evidence="2">The sequence shown here is derived from an EMBL/GenBank/DDBJ whole genome shotgun (WGS) entry which is preliminary data.</text>
</comment>
<evidence type="ECO:0000256" key="1">
    <source>
        <dbReference type="SAM" id="Phobius"/>
    </source>
</evidence>